<reference evidence="2" key="1">
    <citation type="journal article" date="2013" name="Stand. Genomic Sci.">
        <title>Genome sequence of the Litoreibacter arenae type strain (DSM 19593(T)), a member of the Roseobacter clade isolated from sea sand.</title>
        <authorList>
            <person name="Riedel T."/>
            <person name="Fiebig A."/>
            <person name="Petersen J."/>
            <person name="Gronow S."/>
            <person name="Kyrpides N.C."/>
            <person name="Goker M."/>
            <person name="Klenk H.P."/>
        </authorList>
    </citation>
    <scope>NUCLEOTIDE SEQUENCE [LARGE SCALE GENOMIC DNA]</scope>
    <source>
        <strain evidence="2">DSM 19593</strain>
    </source>
</reference>
<sequence>MINENRQIYITRALSQLPNKRWFNEHPSRKYIVGLGLVRTSDISTAI</sequence>
<proteinExistence type="predicted"/>
<keyword evidence="2" id="KW-1185">Reference proteome</keyword>
<dbReference type="AlphaFoldDB" id="S9QH67"/>
<evidence type="ECO:0000313" key="1">
    <source>
        <dbReference type="EMBL" id="EPX80811.1"/>
    </source>
</evidence>
<evidence type="ECO:0000313" key="2">
    <source>
        <dbReference type="Proteomes" id="UP000015351"/>
    </source>
</evidence>
<dbReference type="Proteomes" id="UP000015351">
    <property type="component" value="Unassembled WGS sequence"/>
</dbReference>
<dbReference type="EMBL" id="AONI01000008">
    <property type="protein sequence ID" value="EPX80811.1"/>
    <property type="molecule type" value="Genomic_DNA"/>
</dbReference>
<protein>
    <submittedName>
        <fullName evidence="1">Uncharacterized protein</fullName>
    </submittedName>
</protein>
<dbReference type="HOGENOM" id="CLU_3169891_0_0_5"/>
<name>S9QH67_9RHOB</name>
<gene>
    <name evidence="1" type="ORF">thalar_01031</name>
</gene>
<dbReference type="STRING" id="1123360.thalar_01031"/>
<accession>S9QH67</accession>
<organism evidence="1 2">
    <name type="scientific">Litoreibacter arenae DSM 19593</name>
    <dbReference type="NCBI Taxonomy" id="1123360"/>
    <lineage>
        <taxon>Bacteria</taxon>
        <taxon>Pseudomonadati</taxon>
        <taxon>Pseudomonadota</taxon>
        <taxon>Alphaproteobacteria</taxon>
        <taxon>Rhodobacterales</taxon>
        <taxon>Roseobacteraceae</taxon>
        <taxon>Litoreibacter</taxon>
    </lineage>
</organism>
<comment type="caution">
    <text evidence="1">The sequence shown here is derived from an EMBL/GenBank/DDBJ whole genome shotgun (WGS) entry which is preliminary data.</text>
</comment>